<dbReference type="RefSeq" id="WP_111149723.1">
    <property type="nucleotide sequence ID" value="NZ_QKRB01000060.1"/>
</dbReference>
<name>A0A2W1LMR2_9BACL</name>
<organism evidence="1 2">
    <name type="scientific">Paenibacillus sambharensis</name>
    <dbReference type="NCBI Taxonomy" id="1803190"/>
    <lineage>
        <taxon>Bacteria</taxon>
        <taxon>Bacillati</taxon>
        <taxon>Bacillota</taxon>
        <taxon>Bacilli</taxon>
        <taxon>Bacillales</taxon>
        <taxon>Paenibacillaceae</taxon>
        <taxon>Paenibacillus</taxon>
    </lineage>
</organism>
<accession>A0A2W1LMR2</accession>
<comment type="caution">
    <text evidence="1">The sequence shown here is derived from an EMBL/GenBank/DDBJ whole genome shotgun (WGS) entry which is preliminary data.</text>
</comment>
<sequence>MMTLRNTYEVTVYIYDSEMLNHVLAQTVQLLNKYPSNRGKFIIQKGWVYGPHFKVISLADESGTTDRNKFFQYIREIVTEYEKVTIEVDYERKAKITSTVALLENYKGEYLPLKKHLTVESGPFDENQIQSIFETDIYLEIESRKTEYFLDAYSYYHSLDEHRKEIFLVKLMTILTDIREKGNDPAEGGIRYGYLTYKSHYEGFLSQVKSKGNTKILEELKEDSPAILRFVEEQFDSYFVSLRSGFKDYEEADKSLLLAWKELIDHMIDVYGETIRLDKVKMNEFQTLNRFFEQNKEELSEFHQDIQKNEDLNAFLQGTQFMKYRFAVNSFYRMLPLYGVSPLRKHKLCKYVVQAVESYFDIDHKEVMQEFG</sequence>
<proteinExistence type="predicted"/>
<dbReference type="Proteomes" id="UP000249522">
    <property type="component" value="Unassembled WGS sequence"/>
</dbReference>
<evidence type="ECO:0000313" key="1">
    <source>
        <dbReference type="EMBL" id="PZD93081.1"/>
    </source>
</evidence>
<dbReference type="OrthoDB" id="70280at2"/>
<dbReference type="EMBL" id="QKRB01000060">
    <property type="protein sequence ID" value="PZD93081.1"/>
    <property type="molecule type" value="Genomic_DNA"/>
</dbReference>
<evidence type="ECO:0008006" key="3">
    <source>
        <dbReference type="Google" id="ProtNLM"/>
    </source>
</evidence>
<dbReference type="AlphaFoldDB" id="A0A2W1LMR2"/>
<evidence type="ECO:0000313" key="2">
    <source>
        <dbReference type="Proteomes" id="UP000249522"/>
    </source>
</evidence>
<gene>
    <name evidence="1" type="ORF">DNH61_25210</name>
</gene>
<keyword evidence="2" id="KW-1185">Reference proteome</keyword>
<reference evidence="1 2" key="1">
    <citation type="submission" date="2018-06" db="EMBL/GenBank/DDBJ databases">
        <title>Paenibacillus imtechensis sp. nov.</title>
        <authorList>
            <person name="Pinnaka A.K."/>
            <person name="Singh H."/>
            <person name="Kaur M."/>
        </authorList>
    </citation>
    <scope>NUCLEOTIDE SEQUENCE [LARGE SCALE GENOMIC DNA]</scope>
    <source>
        <strain evidence="1 2">SMB1</strain>
    </source>
</reference>
<protein>
    <recommendedName>
        <fullName evidence="3">Thiopeptide-type bacteriocin biosynthesis domain-containing protein</fullName>
    </recommendedName>
</protein>